<keyword evidence="2 6" id="KW-0812">Transmembrane</keyword>
<feature type="region of interest" description="Disordered" evidence="5">
    <location>
        <begin position="1"/>
        <end position="41"/>
    </location>
</feature>
<protein>
    <submittedName>
        <fullName evidence="7">Sarcospan</fullName>
    </submittedName>
</protein>
<dbReference type="GO" id="GO:0042383">
    <property type="term" value="C:sarcolemma"/>
    <property type="evidence" value="ECO:0007669"/>
    <property type="project" value="TreeGrafter"/>
</dbReference>
<dbReference type="KEGG" id="oga:100954199"/>
<dbReference type="Pfam" id="PF04103">
    <property type="entry name" value="CD20"/>
    <property type="match status" value="1"/>
</dbReference>
<reference evidence="7" key="3">
    <citation type="submission" date="2025-09" db="UniProtKB">
        <authorList>
            <consortium name="Ensembl"/>
        </authorList>
    </citation>
    <scope>IDENTIFICATION</scope>
</reference>
<feature type="transmembrane region" description="Helical" evidence="6">
    <location>
        <begin position="197"/>
        <end position="219"/>
    </location>
</feature>
<evidence type="ECO:0000256" key="4">
    <source>
        <dbReference type="ARBA" id="ARBA00023136"/>
    </source>
</evidence>
<dbReference type="PANTHER" id="PTHR15260">
    <property type="entry name" value="SARCOSPAN"/>
    <property type="match status" value="1"/>
</dbReference>
<feature type="transmembrane region" description="Helical" evidence="6">
    <location>
        <begin position="62"/>
        <end position="83"/>
    </location>
</feature>
<keyword evidence="4 6" id="KW-0472">Membrane</keyword>
<evidence type="ECO:0000256" key="1">
    <source>
        <dbReference type="ARBA" id="ARBA00004141"/>
    </source>
</evidence>
<feature type="transmembrane region" description="Helical" evidence="6">
    <location>
        <begin position="89"/>
        <end position="112"/>
    </location>
</feature>
<accession>H0XWI1</accession>
<evidence type="ECO:0000256" key="2">
    <source>
        <dbReference type="ARBA" id="ARBA00022692"/>
    </source>
</evidence>
<evidence type="ECO:0000313" key="7">
    <source>
        <dbReference type="Ensembl" id="ENSOGAP00000020474.1"/>
    </source>
</evidence>
<evidence type="ECO:0000256" key="5">
    <source>
        <dbReference type="SAM" id="MobiDB-lite"/>
    </source>
</evidence>
<dbReference type="CTD" id="8082"/>
<dbReference type="AlphaFoldDB" id="H0XWI1"/>
<evidence type="ECO:0000313" key="8">
    <source>
        <dbReference type="Proteomes" id="UP000005225"/>
    </source>
</evidence>
<feature type="compositionally biased region" description="Low complexity" evidence="5">
    <location>
        <begin position="10"/>
        <end position="26"/>
    </location>
</feature>
<dbReference type="eggNOG" id="ENOG502RYPH">
    <property type="taxonomic scope" value="Eukaryota"/>
</dbReference>
<dbReference type="InParanoid" id="H0XWI1"/>
<dbReference type="OMA" id="RMCSLTT"/>
<dbReference type="EMBL" id="AAQR03091100">
    <property type="status" value="NOT_ANNOTATED_CDS"/>
    <property type="molecule type" value="Genomic_DNA"/>
</dbReference>
<gene>
    <name evidence="7" type="primary">SSPN</name>
</gene>
<dbReference type="EMBL" id="AAQR03091102">
    <property type="status" value="NOT_ANNOTATED_CDS"/>
    <property type="molecule type" value="Genomic_DNA"/>
</dbReference>
<dbReference type="InterPro" id="IPR007237">
    <property type="entry name" value="CD20-like"/>
</dbReference>
<dbReference type="GeneID" id="100954199"/>
<dbReference type="GeneTree" id="ENSGT00390000007747"/>
<keyword evidence="3 6" id="KW-1133">Transmembrane helix</keyword>
<comment type="subcellular location">
    <subcellularLocation>
        <location evidence="1">Membrane</location>
        <topology evidence="1">Multi-pass membrane protein</topology>
    </subcellularLocation>
</comment>
<feature type="transmembrane region" description="Helical" evidence="6">
    <location>
        <begin position="124"/>
        <end position="145"/>
    </location>
</feature>
<reference evidence="7" key="2">
    <citation type="submission" date="2025-08" db="UniProtKB">
        <authorList>
            <consortium name="Ensembl"/>
        </authorList>
    </citation>
    <scope>IDENTIFICATION</scope>
</reference>
<sequence>MGKDKRPRGQQRQGGAPAADAAGPDDMGPKKKGTGAPKERGEEEAQTCCGCRFPLLLALLQLALGIAVTVVGFLMASISSSLLVRDTPFWAGIIVCLVAYLGLFMLCVSYQVDERTCIQFSMKLLYFLLSALGLMVCVLAVAFAAHHYVQLTQFTCETTLDSCQCKLASSSEPLSRTFVYQDVPDCSSITGTFKLFLLIQMILNLLCGLVCLLACFVMWKHRYQVFYVGVRMCSLTTSESQQQKV</sequence>
<dbReference type="STRING" id="30611.ENSOGAP00000020474"/>
<organism evidence="7 8">
    <name type="scientific">Otolemur garnettii</name>
    <name type="common">Small-eared galago</name>
    <name type="synonym">Garnett's greater bushbaby</name>
    <dbReference type="NCBI Taxonomy" id="30611"/>
    <lineage>
        <taxon>Eukaryota</taxon>
        <taxon>Metazoa</taxon>
        <taxon>Chordata</taxon>
        <taxon>Craniata</taxon>
        <taxon>Vertebrata</taxon>
        <taxon>Euteleostomi</taxon>
        <taxon>Mammalia</taxon>
        <taxon>Eutheria</taxon>
        <taxon>Euarchontoglires</taxon>
        <taxon>Primates</taxon>
        <taxon>Strepsirrhini</taxon>
        <taxon>Lorisiformes</taxon>
        <taxon>Galagidae</taxon>
        <taxon>Otolemur</taxon>
    </lineage>
</organism>
<evidence type="ECO:0000256" key="6">
    <source>
        <dbReference type="SAM" id="Phobius"/>
    </source>
</evidence>
<dbReference type="InterPro" id="IPR030429">
    <property type="entry name" value="Sarcospan"/>
</dbReference>
<dbReference type="FunCoup" id="H0XWI1">
    <property type="interactions" value="503"/>
</dbReference>
<dbReference type="OrthoDB" id="10027693at2759"/>
<dbReference type="Ensembl" id="ENSOGAT00000027736.1">
    <property type="protein sequence ID" value="ENSOGAP00000020474.1"/>
    <property type="gene ID" value="ENSOGAG00000028077.1"/>
</dbReference>
<dbReference type="RefSeq" id="XP_003792514.1">
    <property type="nucleotide sequence ID" value="XM_003792466.2"/>
</dbReference>
<dbReference type="GO" id="GO:0016010">
    <property type="term" value="C:dystrophin-associated glycoprotein complex"/>
    <property type="evidence" value="ECO:0007669"/>
    <property type="project" value="InterPro"/>
</dbReference>
<dbReference type="HOGENOM" id="CLU_1271931_0_0_1"/>
<dbReference type="GO" id="GO:0030133">
    <property type="term" value="C:transport vesicle"/>
    <property type="evidence" value="ECO:0007669"/>
    <property type="project" value="Ensembl"/>
</dbReference>
<evidence type="ECO:0000256" key="3">
    <source>
        <dbReference type="ARBA" id="ARBA00022989"/>
    </source>
</evidence>
<reference evidence="8" key="1">
    <citation type="submission" date="2011-03" db="EMBL/GenBank/DDBJ databases">
        <title>Version 3 of the genome sequence of Otolemur garnettii (Bushbaby).</title>
        <authorList>
            <consortium name="The Broad Institute Genome Sequencing Platform"/>
            <person name="Di Palma F."/>
            <person name="Johnson J."/>
            <person name="Lander E.S."/>
            <person name="Lindblad-Toh K."/>
            <person name="Jaffe D.B."/>
            <person name="Gnerre S."/>
            <person name="MacCallum I."/>
            <person name="Przybylski D."/>
            <person name="Ribeiro F.J."/>
            <person name="Burton J.N."/>
            <person name="Walker B.J."/>
            <person name="Sharpe T."/>
            <person name="Hall G."/>
        </authorList>
    </citation>
    <scope>NUCLEOTIDE SEQUENCE [LARGE SCALE GENOMIC DNA]</scope>
</reference>
<keyword evidence="8" id="KW-1185">Reference proteome</keyword>
<dbReference type="Proteomes" id="UP000005225">
    <property type="component" value="Unassembled WGS sequence"/>
</dbReference>
<dbReference type="EMBL" id="AAQR03091101">
    <property type="status" value="NOT_ANNOTATED_CDS"/>
    <property type="molecule type" value="Genomic_DNA"/>
</dbReference>
<dbReference type="PANTHER" id="PTHR15260:SF1">
    <property type="entry name" value="SARCOSPAN"/>
    <property type="match status" value="1"/>
</dbReference>
<proteinExistence type="predicted"/>
<name>H0XWI1_OTOGA</name>